<dbReference type="CDD" id="cd00167">
    <property type="entry name" value="SANT"/>
    <property type="match status" value="2"/>
</dbReference>
<comment type="subcellular location">
    <subcellularLocation>
        <location evidence="1">Nucleus</location>
    </subcellularLocation>
</comment>
<reference evidence="13" key="1">
    <citation type="submission" date="2020-05" db="EMBL/GenBank/DDBJ databases">
        <title>WGS assembly of Panicum virgatum.</title>
        <authorList>
            <person name="Lovell J.T."/>
            <person name="Jenkins J."/>
            <person name="Shu S."/>
            <person name="Juenger T.E."/>
            <person name="Schmutz J."/>
        </authorList>
    </citation>
    <scope>NUCLEOTIDE SEQUENCE</scope>
    <source>
        <strain evidence="13">AP13</strain>
    </source>
</reference>
<dbReference type="AlphaFoldDB" id="A0A8T0STB9"/>
<evidence type="ECO:0000259" key="12">
    <source>
        <dbReference type="PROSITE" id="PS51294"/>
    </source>
</evidence>
<evidence type="ECO:0000256" key="1">
    <source>
        <dbReference type="ARBA" id="ARBA00004123"/>
    </source>
</evidence>
<evidence type="ECO:0000256" key="4">
    <source>
        <dbReference type="ARBA" id="ARBA00023159"/>
    </source>
</evidence>
<dbReference type="FunFam" id="1.10.10.60:FF:000009">
    <property type="entry name" value="transcription factor MYB1R1"/>
    <property type="match status" value="1"/>
</dbReference>
<evidence type="ECO:0000256" key="9">
    <source>
        <dbReference type="SAM" id="MobiDB-lite"/>
    </source>
</evidence>
<dbReference type="InterPro" id="IPR009057">
    <property type="entry name" value="Homeodomain-like_sf"/>
</dbReference>
<accession>A0A8T0STB9</accession>
<feature type="region of interest" description="Disordered" evidence="9">
    <location>
        <begin position="212"/>
        <end position="240"/>
    </location>
</feature>
<keyword evidence="14" id="KW-1185">Reference proteome</keyword>
<dbReference type="PROSITE" id="PS50090">
    <property type="entry name" value="MYB_LIKE"/>
    <property type="match status" value="1"/>
</dbReference>
<dbReference type="InterPro" id="IPR017930">
    <property type="entry name" value="Myb_dom"/>
</dbReference>
<dbReference type="OrthoDB" id="118550at2759"/>
<dbReference type="EMBL" id="CM029045">
    <property type="protein sequence ID" value="KAG2602020.1"/>
    <property type="molecule type" value="Genomic_DNA"/>
</dbReference>
<dbReference type="PROSITE" id="PS51294">
    <property type="entry name" value="HTH_MYB"/>
    <property type="match status" value="1"/>
</dbReference>
<dbReference type="PROSITE" id="PS51293">
    <property type="entry name" value="SANT"/>
    <property type="match status" value="1"/>
</dbReference>
<sequence length="297" mass="32769">MVAEAWTQVLLPPTAPCFSGQPSCFWQDRHAGFGGRWDEWTAVENKLFEEALARVDRNAPDRWEKVAAMLPRKTVVDVVNHYNDLENDVGYIEAGLVPFPHYSGSPPSSGFTLEDWGDGGDGVFRRGYCLKRARGPDQERKKGVPWTEEEHKLFLMGLKKYGRGDWRNISRKYVTTRTPTQVASHAQKYFIRLNSGGKDKRRSSIHDITIVNLPDEDRGSGSPSPSPSPPSAATNPPSADQFGALVDVKPFAPPLGAARAHPYGSVKLEPKGALVAGLLGFDDLVLLQMRCAVAEQL</sequence>
<evidence type="ECO:0000256" key="6">
    <source>
        <dbReference type="ARBA" id="ARBA00023242"/>
    </source>
</evidence>
<dbReference type="SUPFAM" id="SSF46689">
    <property type="entry name" value="Homeodomain-like"/>
    <property type="match status" value="2"/>
</dbReference>
<feature type="domain" description="SANT" evidence="11">
    <location>
        <begin position="146"/>
        <end position="194"/>
    </location>
</feature>
<dbReference type="GO" id="GO:0009739">
    <property type="term" value="P:response to gibberellin"/>
    <property type="evidence" value="ECO:0007669"/>
    <property type="project" value="UniProtKB-ARBA"/>
</dbReference>
<evidence type="ECO:0000256" key="7">
    <source>
        <dbReference type="ARBA" id="ARBA00068153"/>
    </source>
</evidence>
<comment type="caution">
    <text evidence="13">The sequence shown here is derived from an EMBL/GenBank/DDBJ whole genome shotgun (WGS) entry which is preliminary data.</text>
</comment>
<proteinExistence type="predicted"/>
<keyword evidence="4" id="KW-0010">Activator</keyword>
<evidence type="ECO:0000256" key="8">
    <source>
        <dbReference type="ARBA" id="ARBA00076145"/>
    </source>
</evidence>
<organism evidence="13 14">
    <name type="scientific">Panicum virgatum</name>
    <name type="common">Blackwell switchgrass</name>
    <dbReference type="NCBI Taxonomy" id="38727"/>
    <lineage>
        <taxon>Eukaryota</taxon>
        <taxon>Viridiplantae</taxon>
        <taxon>Streptophyta</taxon>
        <taxon>Embryophyta</taxon>
        <taxon>Tracheophyta</taxon>
        <taxon>Spermatophyta</taxon>
        <taxon>Magnoliopsida</taxon>
        <taxon>Liliopsida</taxon>
        <taxon>Poales</taxon>
        <taxon>Poaceae</taxon>
        <taxon>PACMAD clade</taxon>
        <taxon>Panicoideae</taxon>
        <taxon>Panicodae</taxon>
        <taxon>Paniceae</taxon>
        <taxon>Panicinae</taxon>
        <taxon>Panicum</taxon>
        <taxon>Panicum sect. Hiantes</taxon>
    </lineage>
</organism>
<evidence type="ECO:0000259" key="11">
    <source>
        <dbReference type="PROSITE" id="PS51293"/>
    </source>
</evidence>
<evidence type="ECO:0000313" key="13">
    <source>
        <dbReference type="EMBL" id="KAG2602020.1"/>
    </source>
</evidence>
<dbReference type="Gene3D" id="1.10.10.60">
    <property type="entry name" value="Homeodomain-like"/>
    <property type="match status" value="2"/>
</dbReference>
<name>A0A8T0STB9_PANVG</name>
<dbReference type="NCBIfam" id="TIGR01557">
    <property type="entry name" value="myb_SHAQKYF"/>
    <property type="match status" value="1"/>
</dbReference>
<dbReference type="InterPro" id="IPR001005">
    <property type="entry name" value="SANT/Myb"/>
</dbReference>
<dbReference type="InterPro" id="IPR006447">
    <property type="entry name" value="Myb_dom_plants"/>
</dbReference>
<dbReference type="InterPro" id="IPR017884">
    <property type="entry name" value="SANT_dom"/>
</dbReference>
<dbReference type="SMART" id="SM00717">
    <property type="entry name" value="SANT"/>
    <property type="match status" value="2"/>
</dbReference>
<dbReference type="PANTHER" id="PTHR44042">
    <property type="entry name" value="DUPLICATED HOMEODOMAIN-LIKE SUPERFAMILY PROTEIN-RELATED"/>
    <property type="match status" value="1"/>
</dbReference>
<evidence type="ECO:0000256" key="2">
    <source>
        <dbReference type="ARBA" id="ARBA00023015"/>
    </source>
</evidence>
<dbReference type="GO" id="GO:0003677">
    <property type="term" value="F:DNA binding"/>
    <property type="evidence" value="ECO:0007669"/>
    <property type="project" value="UniProtKB-KW"/>
</dbReference>
<dbReference type="Proteomes" id="UP000823388">
    <property type="component" value="Chromosome 5K"/>
</dbReference>
<feature type="domain" description="HTH myb-type" evidence="12">
    <location>
        <begin position="138"/>
        <end position="194"/>
    </location>
</feature>
<protein>
    <recommendedName>
        <fullName evidence="7">Transcription factor MYBS1</fullName>
    </recommendedName>
    <alternativeName>
        <fullName evidence="8">Myb-related protein S1</fullName>
    </alternativeName>
</protein>
<dbReference type="GO" id="GO:0005634">
    <property type="term" value="C:nucleus"/>
    <property type="evidence" value="ECO:0007669"/>
    <property type="project" value="UniProtKB-SubCell"/>
</dbReference>
<gene>
    <name evidence="13" type="ORF">PVAP13_5KG644300</name>
</gene>
<evidence type="ECO:0000259" key="10">
    <source>
        <dbReference type="PROSITE" id="PS50090"/>
    </source>
</evidence>
<keyword evidence="5" id="KW-0804">Transcription</keyword>
<keyword evidence="2" id="KW-0805">Transcription regulation</keyword>
<dbReference type="GO" id="GO:0009744">
    <property type="term" value="P:response to sucrose"/>
    <property type="evidence" value="ECO:0007669"/>
    <property type="project" value="UniProtKB-ARBA"/>
</dbReference>
<evidence type="ECO:0000256" key="3">
    <source>
        <dbReference type="ARBA" id="ARBA00023125"/>
    </source>
</evidence>
<evidence type="ECO:0000256" key="5">
    <source>
        <dbReference type="ARBA" id="ARBA00023163"/>
    </source>
</evidence>
<evidence type="ECO:0000313" key="14">
    <source>
        <dbReference type="Proteomes" id="UP000823388"/>
    </source>
</evidence>
<feature type="domain" description="Myb-like" evidence="10">
    <location>
        <begin position="138"/>
        <end position="190"/>
    </location>
</feature>
<keyword evidence="6" id="KW-0539">Nucleus</keyword>
<dbReference type="Pfam" id="PF00249">
    <property type="entry name" value="Myb_DNA-binding"/>
    <property type="match status" value="2"/>
</dbReference>
<dbReference type="PANTHER" id="PTHR44042:SF51">
    <property type="entry name" value="MYB TRANSCRIPTION FACTOR"/>
    <property type="match status" value="1"/>
</dbReference>
<dbReference type="FunFam" id="1.10.10.60:FF:000154">
    <property type="entry name" value="Transcription factor SRM1"/>
    <property type="match status" value="1"/>
</dbReference>
<dbReference type="GO" id="GO:0003700">
    <property type="term" value="F:DNA-binding transcription factor activity"/>
    <property type="evidence" value="ECO:0007669"/>
    <property type="project" value="UniProtKB-ARBA"/>
</dbReference>
<keyword evidence="3" id="KW-0238">DNA-binding</keyword>